<evidence type="ECO:0000313" key="2">
    <source>
        <dbReference type="EMBL" id="CAK8994950.1"/>
    </source>
</evidence>
<dbReference type="InterPro" id="IPR050910">
    <property type="entry name" value="JMJD6_ArgDemeth/LysHydrox"/>
</dbReference>
<keyword evidence="2" id="KW-0346">Stress response</keyword>
<sequence>MDLQAYSWACGSSIRAISEPAEPAGATEESSEIRPNTGHQVHGLLSVWATAVHVAAAEGDVEDIETELGPAVGIPVGEPAIPSISEASDEENQLVEEQDVHEAIGEEKDVKCGRSPLQELPLDAEPGQNPCPAVSVVDSKELVKETTSDKDVGFLALLSAWSDDRPASRLLEEARSMPTIPSTAVPTRVLGTRDGRAPSKDFLKSLRSRFAKSRAPSPPPESKRWTTQDFYLYFGTDGALKPRSELRPVTEEDIAKEMQHTSRASPLLAELRMQLAADKVVKAPSTYSSFQRHLLTIGELCQLPVAEVLPVPRVRRADDLKAPICVEKQRGWKMRSWGMAFWSYECGEAACDCFRQYPPSTSSSDPCQLPVRARVDELGKYINILQDMDPQCSEDHYLAYPRYLASWHPFESIPKARRLFEQDLNARRKLWNPPGLKDHSAKWFDHCCLAVGLNTVPELAQQDSLQFGPPGMLTRLHVENCSAHVWHAQIQGRRMFVMFPPQDSERLYGHRTEASASGRDMREWISAVDIFSPAQKHSRFAECRAHVVMLEPGETVIVPAGWWQCSLSLEPFTTMSRRFWNRSNRLGMCDEIARLSDCREPGPRQRMRLDSQLPLLREQIQEDDLSSGGD</sequence>
<dbReference type="Proteomes" id="UP001642464">
    <property type="component" value="Unassembled WGS sequence"/>
</dbReference>
<evidence type="ECO:0000259" key="1">
    <source>
        <dbReference type="PROSITE" id="PS51184"/>
    </source>
</evidence>
<comment type="caution">
    <text evidence="2">The sequence shown here is derived from an EMBL/GenBank/DDBJ whole genome shotgun (WGS) entry which is preliminary data.</text>
</comment>
<accession>A0ABP0HXM4</accession>
<evidence type="ECO:0000313" key="3">
    <source>
        <dbReference type="Proteomes" id="UP001642464"/>
    </source>
</evidence>
<feature type="domain" description="JmjC" evidence="1">
    <location>
        <begin position="419"/>
        <end position="596"/>
    </location>
</feature>
<dbReference type="Gene3D" id="2.60.120.650">
    <property type="entry name" value="Cupin"/>
    <property type="match status" value="1"/>
</dbReference>
<dbReference type="PROSITE" id="PS51184">
    <property type="entry name" value="JMJC"/>
    <property type="match status" value="1"/>
</dbReference>
<dbReference type="PANTHER" id="PTHR12480">
    <property type="entry name" value="ARGININE DEMETHYLASE AND LYSYL-HYDROXYLASE JMJD"/>
    <property type="match status" value="1"/>
</dbReference>
<gene>
    <name evidence="2" type="ORF">SCF082_LOCUS4153</name>
</gene>
<dbReference type="InterPro" id="IPR041667">
    <property type="entry name" value="Cupin_8"/>
</dbReference>
<protein>
    <submittedName>
        <fullName evidence="2">HSPB1-associated protein 1 (27 kDa heat shock protein-associated protein 1) (Protein associated with small stress protein 1)</fullName>
    </submittedName>
</protein>
<organism evidence="2 3">
    <name type="scientific">Durusdinium trenchii</name>
    <dbReference type="NCBI Taxonomy" id="1381693"/>
    <lineage>
        <taxon>Eukaryota</taxon>
        <taxon>Sar</taxon>
        <taxon>Alveolata</taxon>
        <taxon>Dinophyceae</taxon>
        <taxon>Suessiales</taxon>
        <taxon>Symbiodiniaceae</taxon>
        <taxon>Durusdinium</taxon>
    </lineage>
</organism>
<reference evidence="2 3" key="1">
    <citation type="submission" date="2024-02" db="EMBL/GenBank/DDBJ databases">
        <authorList>
            <person name="Chen Y."/>
            <person name="Shah S."/>
            <person name="Dougan E. K."/>
            <person name="Thang M."/>
            <person name="Chan C."/>
        </authorList>
    </citation>
    <scope>NUCLEOTIDE SEQUENCE [LARGE SCALE GENOMIC DNA]</scope>
</reference>
<dbReference type="SUPFAM" id="SSF51197">
    <property type="entry name" value="Clavaminate synthase-like"/>
    <property type="match status" value="1"/>
</dbReference>
<dbReference type="InterPro" id="IPR003347">
    <property type="entry name" value="JmjC_dom"/>
</dbReference>
<dbReference type="PANTHER" id="PTHR12480:SF6">
    <property type="entry name" value="2-OXOGLUTARATE AND IRON-DEPENDENT OXYGENASE JMJD4"/>
    <property type="match status" value="1"/>
</dbReference>
<keyword evidence="3" id="KW-1185">Reference proteome</keyword>
<dbReference type="Pfam" id="PF13621">
    <property type="entry name" value="Cupin_8"/>
    <property type="match status" value="1"/>
</dbReference>
<name>A0ABP0HXM4_9DINO</name>
<dbReference type="EMBL" id="CAXAMM010002147">
    <property type="protein sequence ID" value="CAK8994950.1"/>
    <property type="molecule type" value="Genomic_DNA"/>
</dbReference>
<proteinExistence type="predicted"/>